<reference evidence="1 2" key="1">
    <citation type="journal article" date="2008" name="Nature">
        <title>The genome of the model beetle and pest Tribolium castaneum.</title>
        <authorList>
            <consortium name="Tribolium Genome Sequencing Consortium"/>
            <person name="Richards S."/>
            <person name="Gibbs R.A."/>
            <person name="Weinstock G.M."/>
            <person name="Brown S.J."/>
            <person name="Denell R."/>
            <person name="Beeman R.W."/>
            <person name="Gibbs R."/>
            <person name="Beeman R.W."/>
            <person name="Brown S.J."/>
            <person name="Bucher G."/>
            <person name="Friedrich M."/>
            <person name="Grimmelikhuijzen C.J."/>
            <person name="Klingler M."/>
            <person name="Lorenzen M."/>
            <person name="Richards S."/>
            <person name="Roth S."/>
            <person name="Schroder R."/>
            <person name="Tautz D."/>
            <person name="Zdobnov E.M."/>
            <person name="Muzny D."/>
            <person name="Gibbs R.A."/>
            <person name="Weinstock G.M."/>
            <person name="Attaway T."/>
            <person name="Bell S."/>
            <person name="Buhay C.J."/>
            <person name="Chandrabose M.N."/>
            <person name="Chavez D."/>
            <person name="Clerk-Blankenburg K.P."/>
            <person name="Cree A."/>
            <person name="Dao M."/>
            <person name="Davis C."/>
            <person name="Chacko J."/>
            <person name="Dinh H."/>
            <person name="Dugan-Rocha S."/>
            <person name="Fowler G."/>
            <person name="Garner T.T."/>
            <person name="Garnes J."/>
            <person name="Gnirke A."/>
            <person name="Hawes A."/>
            <person name="Hernandez J."/>
            <person name="Hines S."/>
            <person name="Holder M."/>
            <person name="Hume J."/>
            <person name="Jhangiani S.N."/>
            <person name="Joshi V."/>
            <person name="Khan Z.M."/>
            <person name="Jackson L."/>
            <person name="Kovar C."/>
            <person name="Kowis A."/>
            <person name="Lee S."/>
            <person name="Lewis L.R."/>
            <person name="Margolis J."/>
            <person name="Morgan M."/>
            <person name="Nazareth L.V."/>
            <person name="Nguyen N."/>
            <person name="Okwuonu G."/>
            <person name="Parker D."/>
            <person name="Richards S."/>
            <person name="Ruiz S.J."/>
            <person name="Santibanez J."/>
            <person name="Savard J."/>
            <person name="Scherer S.E."/>
            <person name="Schneider B."/>
            <person name="Sodergren E."/>
            <person name="Tautz D."/>
            <person name="Vattahil S."/>
            <person name="Villasana D."/>
            <person name="White C.S."/>
            <person name="Wright R."/>
            <person name="Park Y."/>
            <person name="Beeman R.W."/>
            <person name="Lord J."/>
            <person name="Oppert B."/>
            <person name="Lorenzen M."/>
            <person name="Brown S."/>
            <person name="Wang L."/>
            <person name="Savard J."/>
            <person name="Tautz D."/>
            <person name="Richards S."/>
            <person name="Weinstock G."/>
            <person name="Gibbs R.A."/>
            <person name="Liu Y."/>
            <person name="Worley K."/>
            <person name="Weinstock G."/>
            <person name="Elsik C.G."/>
            <person name="Reese J.T."/>
            <person name="Elhaik E."/>
            <person name="Landan G."/>
            <person name="Graur D."/>
            <person name="Arensburger P."/>
            <person name="Atkinson P."/>
            <person name="Beeman R.W."/>
            <person name="Beidler J."/>
            <person name="Brown S.J."/>
            <person name="Demuth J.P."/>
            <person name="Drury D.W."/>
            <person name="Du Y.Z."/>
            <person name="Fujiwara H."/>
            <person name="Lorenzen M."/>
            <person name="Maselli V."/>
            <person name="Osanai M."/>
            <person name="Park Y."/>
            <person name="Robertson H.M."/>
            <person name="Tu Z."/>
            <person name="Wang J.J."/>
            <person name="Wang S."/>
            <person name="Richards S."/>
            <person name="Song H."/>
            <person name="Zhang L."/>
            <person name="Sodergren E."/>
            <person name="Werner D."/>
            <person name="Stanke M."/>
            <person name="Morgenstern B."/>
            <person name="Solovyev V."/>
            <person name="Kosarev P."/>
            <person name="Brown G."/>
            <person name="Chen H.C."/>
            <person name="Ermolaeva O."/>
            <person name="Hlavina W."/>
            <person name="Kapustin Y."/>
            <person name="Kiryutin B."/>
            <person name="Kitts P."/>
            <person name="Maglott D."/>
            <person name="Pruitt K."/>
            <person name="Sapojnikov V."/>
            <person name="Souvorov A."/>
            <person name="Mackey A.J."/>
            <person name="Waterhouse R.M."/>
            <person name="Wyder S."/>
            <person name="Zdobnov E.M."/>
            <person name="Zdobnov E.M."/>
            <person name="Wyder S."/>
            <person name="Kriventseva E.V."/>
            <person name="Kadowaki T."/>
            <person name="Bork P."/>
            <person name="Aranda M."/>
            <person name="Bao R."/>
            <person name="Beermann A."/>
            <person name="Berns N."/>
            <person name="Bolognesi R."/>
            <person name="Bonneton F."/>
            <person name="Bopp D."/>
            <person name="Brown S.J."/>
            <person name="Bucher G."/>
            <person name="Butts T."/>
            <person name="Chaumot A."/>
            <person name="Denell R.E."/>
            <person name="Ferrier D.E."/>
            <person name="Friedrich M."/>
            <person name="Gordon C.M."/>
            <person name="Jindra M."/>
            <person name="Klingler M."/>
            <person name="Lan Q."/>
            <person name="Lattorff H.M."/>
            <person name="Laudet V."/>
            <person name="von Levetsow C."/>
            <person name="Liu Z."/>
            <person name="Lutz R."/>
            <person name="Lynch J.A."/>
            <person name="da Fonseca R.N."/>
            <person name="Posnien N."/>
            <person name="Reuter R."/>
            <person name="Roth S."/>
            <person name="Savard J."/>
            <person name="Schinko J.B."/>
            <person name="Schmitt C."/>
            <person name="Schoppmeier M."/>
            <person name="Schroder R."/>
            <person name="Shippy T.D."/>
            <person name="Simonnet F."/>
            <person name="Marques-Souza H."/>
            <person name="Tautz D."/>
            <person name="Tomoyasu Y."/>
            <person name="Trauner J."/>
            <person name="Van der Zee M."/>
            <person name="Vervoort M."/>
            <person name="Wittkopp N."/>
            <person name="Wimmer E.A."/>
            <person name="Yang X."/>
            <person name="Jones A.K."/>
            <person name="Sattelle D.B."/>
            <person name="Ebert P.R."/>
            <person name="Nelson D."/>
            <person name="Scott J.G."/>
            <person name="Beeman R.W."/>
            <person name="Muthukrishnan S."/>
            <person name="Kramer K.J."/>
            <person name="Arakane Y."/>
            <person name="Beeman R.W."/>
            <person name="Zhu Q."/>
            <person name="Hogenkamp D."/>
            <person name="Dixit R."/>
            <person name="Oppert B."/>
            <person name="Jiang H."/>
            <person name="Zou Z."/>
            <person name="Marshall J."/>
            <person name="Elpidina E."/>
            <person name="Vinokurov K."/>
            <person name="Oppert C."/>
            <person name="Zou Z."/>
            <person name="Evans J."/>
            <person name="Lu Z."/>
            <person name="Zhao P."/>
            <person name="Sumathipala N."/>
            <person name="Altincicek B."/>
            <person name="Vilcinskas A."/>
            <person name="Williams M."/>
            <person name="Hultmark D."/>
            <person name="Hetru C."/>
            <person name="Jiang H."/>
            <person name="Grimmelikhuijzen C.J."/>
            <person name="Hauser F."/>
            <person name="Cazzamali G."/>
            <person name="Williamson M."/>
            <person name="Park Y."/>
            <person name="Li B."/>
            <person name="Tanaka Y."/>
            <person name="Predel R."/>
            <person name="Neupert S."/>
            <person name="Schachtner J."/>
            <person name="Verleyen P."/>
            <person name="Raible F."/>
            <person name="Bork P."/>
            <person name="Friedrich M."/>
            <person name="Walden K.K."/>
            <person name="Robertson H.M."/>
            <person name="Angeli S."/>
            <person name="Foret S."/>
            <person name="Bucher G."/>
            <person name="Schuetz S."/>
            <person name="Maleszka R."/>
            <person name="Wimmer E.A."/>
            <person name="Beeman R.W."/>
            <person name="Lorenzen M."/>
            <person name="Tomoyasu Y."/>
            <person name="Miller S.C."/>
            <person name="Grossmann D."/>
            <person name="Bucher G."/>
        </authorList>
    </citation>
    <scope>NUCLEOTIDE SEQUENCE [LARGE SCALE GENOMIC DNA]</scope>
    <source>
        <strain evidence="1 2">Georgia GA2</strain>
    </source>
</reference>
<dbReference type="OMA" id="NDRWIEN"/>
<accession>D7EKP0</accession>
<dbReference type="InParanoid" id="D7EKP0"/>
<dbReference type="Proteomes" id="UP000007266">
    <property type="component" value="Unassembled WGS sequence"/>
</dbReference>
<gene>
    <name evidence="1" type="primary">GLEAN_06932</name>
    <name evidence="1" type="ORF">TcasGA2_TC006932</name>
</gene>
<evidence type="ECO:0000313" key="1">
    <source>
        <dbReference type="EMBL" id="EFA13236.1"/>
    </source>
</evidence>
<dbReference type="HOGENOM" id="CLU_2136677_0_0_1"/>
<dbReference type="AlphaFoldDB" id="D7EKP0"/>
<evidence type="ECO:0000313" key="2">
    <source>
        <dbReference type="Proteomes" id="UP000007266"/>
    </source>
</evidence>
<dbReference type="EMBL" id="KQ972949">
    <property type="protein sequence ID" value="EFA13236.1"/>
    <property type="molecule type" value="Genomic_DNA"/>
</dbReference>
<organism evidence="1 2">
    <name type="scientific">Tribolium castaneum</name>
    <name type="common">Red flour beetle</name>
    <dbReference type="NCBI Taxonomy" id="7070"/>
    <lineage>
        <taxon>Eukaryota</taxon>
        <taxon>Metazoa</taxon>
        <taxon>Ecdysozoa</taxon>
        <taxon>Arthropoda</taxon>
        <taxon>Hexapoda</taxon>
        <taxon>Insecta</taxon>
        <taxon>Pterygota</taxon>
        <taxon>Neoptera</taxon>
        <taxon>Endopterygota</taxon>
        <taxon>Coleoptera</taxon>
        <taxon>Polyphaga</taxon>
        <taxon>Cucujiformia</taxon>
        <taxon>Tenebrionidae</taxon>
        <taxon>Tenebrionidae incertae sedis</taxon>
        <taxon>Tribolium</taxon>
    </lineage>
</organism>
<proteinExistence type="predicted"/>
<protein>
    <submittedName>
        <fullName evidence="1">Uncharacterized protein</fullName>
    </submittedName>
</protein>
<dbReference type="PhylomeDB" id="D7EKP0"/>
<keyword evidence="2" id="KW-1185">Reference proteome</keyword>
<sequence length="113" mass="12863">MKTYELTTVTYGTSVAAFLVIRCLYQVALDLKSDDPELTKIIENDFYVDHLMTGAQSLEGAMELKDRLCKAVNQVVFSLTKWRTNIDHVPEETEMIILGDNKGSEYYGTRDMT</sequence>
<name>D7EKP0_TRICA</name>
<reference evidence="1 2" key="2">
    <citation type="journal article" date="2010" name="Nucleic Acids Res.">
        <title>BeetleBase in 2010: revisions to provide comprehensive genomic information for Tribolium castaneum.</title>
        <authorList>
            <person name="Kim H.S."/>
            <person name="Murphy T."/>
            <person name="Xia J."/>
            <person name="Caragea D."/>
            <person name="Park Y."/>
            <person name="Beeman R.W."/>
            <person name="Lorenzen M.D."/>
            <person name="Butcher S."/>
            <person name="Manak J.R."/>
            <person name="Brown S.J."/>
        </authorList>
    </citation>
    <scope>NUCLEOTIDE SEQUENCE [LARGE SCALE GENOMIC DNA]</scope>
    <source>
        <strain evidence="1 2">Georgia GA2</strain>
    </source>
</reference>